<protein>
    <submittedName>
        <fullName evidence="2">Uncharacterized protein</fullName>
    </submittedName>
</protein>
<comment type="caution">
    <text evidence="2">The sequence shown here is derived from an EMBL/GenBank/DDBJ whole genome shotgun (WGS) entry which is preliminary data.</text>
</comment>
<evidence type="ECO:0000256" key="1">
    <source>
        <dbReference type="SAM" id="MobiDB-lite"/>
    </source>
</evidence>
<proteinExistence type="predicted"/>
<keyword evidence="3" id="KW-1185">Reference proteome</keyword>
<feature type="region of interest" description="Disordered" evidence="1">
    <location>
        <begin position="92"/>
        <end position="134"/>
    </location>
</feature>
<accession>A0ABQ9YCU4</accession>
<reference evidence="2 3" key="1">
    <citation type="journal article" date="2022" name="bioRxiv">
        <title>Genomics of Preaxostyla Flagellates Illuminates Evolutionary Transitions and the Path Towards Mitochondrial Loss.</title>
        <authorList>
            <person name="Novak L.V.F."/>
            <person name="Treitli S.C."/>
            <person name="Pyrih J."/>
            <person name="Halakuc P."/>
            <person name="Pipaliya S.V."/>
            <person name="Vacek V."/>
            <person name="Brzon O."/>
            <person name="Soukal P."/>
            <person name="Eme L."/>
            <person name="Dacks J.B."/>
            <person name="Karnkowska A."/>
            <person name="Elias M."/>
            <person name="Hampl V."/>
        </authorList>
    </citation>
    <scope>NUCLEOTIDE SEQUENCE [LARGE SCALE GENOMIC DNA]</scope>
    <source>
        <strain evidence="2">NAU3</strain>
        <tissue evidence="2">Gut</tissue>
    </source>
</reference>
<feature type="compositionally biased region" description="Basic residues" evidence="1">
    <location>
        <begin position="99"/>
        <end position="124"/>
    </location>
</feature>
<name>A0ABQ9YCU4_9EUKA</name>
<evidence type="ECO:0000313" key="3">
    <source>
        <dbReference type="Proteomes" id="UP001281761"/>
    </source>
</evidence>
<feature type="compositionally biased region" description="Polar residues" evidence="1">
    <location>
        <begin position="125"/>
        <end position="134"/>
    </location>
</feature>
<dbReference type="EMBL" id="JARBJD010000015">
    <property type="protein sequence ID" value="KAK2961591.1"/>
    <property type="molecule type" value="Genomic_DNA"/>
</dbReference>
<sequence length="134" mass="15807">MGSSNRLVPVQKTHFPFQFRRKIRNVVWCHNELNSSFCEQGCCAGVNNQSQRFDRVLILQRSEHFHSKSTRKESTSNQFQFEIPRVLVMSDSRFGGVQKHNRHRRRCPRHRTSITRDSRSRHRNASTIPSQNSN</sequence>
<evidence type="ECO:0000313" key="2">
    <source>
        <dbReference type="EMBL" id="KAK2961591.1"/>
    </source>
</evidence>
<organism evidence="2 3">
    <name type="scientific">Blattamonas nauphoetae</name>
    <dbReference type="NCBI Taxonomy" id="2049346"/>
    <lineage>
        <taxon>Eukaryota</taxon>
        <taxon>Metamonada</taxon>
        <taxon>Preaxostyla</taxon>
        <taxon>Oxymonadida</taxon>
        <taxon>Blattamonas</taxon>
    </lineage>
</organism>
<dbReference type="Proteomes" id="UP001281761">
    <property type="component" value="Unassembled WGS sequence"/>
</dbReference>
<gene>
    <name evidence="2" type="ORF">BLNAU_3389</name>
</gene>